<feature type="non-terminal residue" evidence="4">
    <location>
        <position position="1159"/>
    </location>
</feature>
<gene>
    <name evidence="4" type="ORF">M569_07684</name>
</gene>
<evidence type="ECO:0000313" key="5">
    <source>
        <dbReference type="Proteomes" id="UP000015453"/>
    </source>
</evidence>
<evidence type="ECO:0000313" key="4">
    <source>
        <dbReference type="EMBL" id="EPS67091.1"/>
    </source>
</evidence>
<dbReference type="InterPro" id="IPR008862">
    <property type="entry name" value="Tcp11"/>
</dbReference>
<dbReference type="PANTHER" id="PTHR12832">
    <property type="entry name" value="TESTIS-SPECIFIC PROTEIN PBS13 T-COMPLEX 11"/>
    <property type="match status" value="1"/>
</dbReference>
<keyword evidence="2" id="KW-0175">Coiled coil</keyword>
<dbReference type="OrthoDB" id="276323at2759"/>
<dbReference type="Pfam" id="PF05794">
    <property type="entry name" value="Tcp11"/>
    <property type="match status" value="1"/>
</dbReference>
<feature type="compositionally biased region" description="Low complexity" evidence="3">
    <location>
        <begin position="923"/>
        <end position="940"/>
    </location>
</feature>
<evidence type="ECO:0008006" key="6">
    <source>
        <dbReference type="Google" id="ProtNLM"/>
    </source>
</evidence>
<dbReference type="AlphaFoldDB" id="S8CQD7"/>
<sequence>MESPDRDPPVSMEFPANDGVFSCSPPTIPSWLRRRLSGPKTPSPTTVQEIEAKLREADLRRQKFYASLSSKARTKPRSPSRSPSNDDPGQRLEAKLMAAEEKRLSILSTSQMRLAKLHELRRSAKIQAEMRFKRERTELGTKVELRFRNAEANRMLLLRAYRQRRENLKERVSQSIMRRVARESKYKERVHAAIYQKRINAEKKRLGLLEAERRRAQLRFFQVQKAASSISLQREAERSEMKNKIESKLERAGRNRAEFLQQRGRQCNALFYCWEPMNVQAESLAIKLSRCWRNFKTFKKTTASLAKTFHDLYINGESVKSMPFEQFALLIQSNTIIQTLKTLLDRLEFRHKLSRCRSNHTDCDDIDHLLRRVASPKKKKASEKMTNYSKNKKTVSTRKNDKHSLCLSRYQVRIVLCAYMIFGHPDAVVSGHGERETALVKSAEKFVKEFDLLIKILLNGPLKVSDEVADGVVSAYRTIRLQLVSFDSAWCSFLNSFVVWKAKDAKSLEEDLIKVACRLELSMIQTCKLTREGHSARLSHDMQAIKGQVFSDQKLLREKVLHLSGTAGIERLENALSDTRAKYFNAKENGFPITPLTPLMLSSVTVSSSSPSNSDEASIQARVFQKPSSAVRSLFSSESNFSASSSANRESLDVENARIVNEYAHGTSLSFSDGCSLASEHPSSVLGKVRDTMEKAFWDGIIESVSQDDPDYRRVVDLMAEVRDGICSLAPHNWREEICEEIDLEILTQVLNSGDLDITYLAKILEYALNMLRKLSASAYEAELMKKHQKFMEELSDACARDTYGNSNVVALIKGLSYVLRGLQELKQEISKARIRMLEPFLKGPEALYFLEKAFTSRYGHPSNASTALPLTAKWFSSARKVKDEEWSEFKNSTSESKGKSWSSSDFLPSTALRTGGSSLVKTSGSQPSAVSTSTSTSTSGTYIETIDPNLECKGDEIDVTVRLGLLKLVTDISGLTEAELPETMVLNLYRLRSVQAQMQKIIVIATSLLVLRQTLLSERIVNNQAEMDGMLTTSGKRLSKCLDIVPDAGISEIIESLISVMEEKEKVEVMKEIMGRMVGKSLQEEDGVFRRVSRAVYVACRGVVLGGRGRHGREVAERALQKIGVASLVEEVMDAAHVVAVAAKVSVIVHGSWYAALS</sequence>
<feature type="coiled-coil region" evidence="2">
    <location>
        <begin position="158"/>
        <end position="262"/>
    </location>
</feature>
<evidence type="ECO:0000256" key="3">
    <source>
        <dbReference type="SAM" id="MobiDB-lite"/>
    </source>
</evidence>
<comment type="caution">
    <text evidence="4">The sequence shown here is derived from an EMBL/GenBank/DDBJ whole genome shotgun (WGS) entry which is preliminary data.</text>
</comment>
<dbReference type="PANTHER" id="PTHR12832:SF11">
    <property type="entry name" value="LD23868P"/>
    <property type="match status" value="1"/>
</dbReference>
<protein>
    <recommendedName>
        <fullName evidence="6">T-complex protein 11</fullName>
    </recommendedName>
</protein>
<organism evidence="4 5">
    <name type="scientific">Genlisea aurea</name>
    <dbReference type="NCBI Taxonomy" id="192259"/>
    <lineage>
        <taxon>Eukaryota</taxon>
        <taxon>Viridiplantae</taxon>
        <taxon>Streptophyta</taxon>
        <taxon>Embryophyta</taxon>
        <taxon>Tracheophyta</taxon>
        <taxon>Spermatophyta</taxon>
        <taxon>Magnoliopsida</taxon>
        <taxon>eudicotyledons</taxon>
        <taxon>Gunneridae</taxon>
        <taxon>Pentapetalae</taxon>
        <taxon>asterids</taxon>
        <taxon>lamiids</taxon>
        <taxon>Lamiales</taxon>
        <taxon>Lentibulariaceae</taxon>
        <taxon>Genlisea</taxon>
    </lineage>
</organism>
<feature type="region of interest" description="Disordered" evidence="3">
    <location>
        <begin position="66"/>
        <end position="90"/>
    </location>
</feature>
<feature type="region of interest" description="Disordered" evidence="3">
    <location>
        <begin position="1"/>
        <end position="49"/>
    </location>
</feature>
<dbReference type="Proteomes" id="UP000015453">
    <property type="component" value="Unassembled WGS sequence"/>
</dbReference>
<keyword evidence="5" id="KW-1185">Reference proteome</keyword>
<reference evidence="4 5" key="1">
    <citation type="journal article" date="2013" name="BMC Genomics">
        <title>The miniature genome of a carnivorous plant Genlisea aurea contains a low number of genes and short non-coding sequences.</title>
        <authorList>
            <person name="Leushkin E.V."/>
            <person name="Sutormin R.A."/>
            <person name="Nabieva E.R."/>
            <person name="Penin A.A."/>
            <person name="Kondrashov A.S."/>
            <person name="Logacheva M.D."/>
        </authorList>
    </citation>
    <scope>NUCLEOTIDE SEQUENCE [LARGE SCALE GENOMIC DNA]</scope>
</reference>
<comment type="similarity">
    <text evidence="1">Belongs to the TCP11 family.</text>
</comment>
<proteinExistence type="inferred from homology"/>
<evidence type="ECO:0000256" key="2">
    <source>
        <dbReference type="SAM" id="Coils"/>
    </source>
</evidence>
<feature type="region of interest" description="Disordered" evidence="3">
    <location>
        <begin position="918"/>
        <end position="940"/>
    </location>
</feature>
<evidence type="ECO:0000256" key="1">
    <source>
        <dbReference type="ARBA" id="ARBA00010954"/>
    </source>
</evidence>
<dbReference type="EMBL" id="AUSU01003302">
    <property type="protein sequence ID" value="EPS67091.1"/>
    <property type="molecule type" value="Genomic_DNA"/>
</dbReference>
<dbReference type="GO" id="GO:0007165">
    <property type="term" value="P:signal transduction"/>
    <property type="evidence" value="ECO:0007669"/>
    <property type="project" value="TreeGrafter"/>
</dbReference>
<name>S8CQD7_9LAMI</name>
<accession>S8CQD7</accession>